<keyword evidence="1" id="KW-1133">Transmembrane helix</keyword>
<evidence type="ECO:0000259" key="2">
    <source>
        <dbReference type="PROSITE" id="PS50883"/>
    </source>
</evidence>
<dbReference type="PROSITE" id="PS50887">
    <property type="entry name" value="GGDEF"/>
    <property type="match status" value="1"/>
</dbReference>
<dbReference type="InterPro" id="IPR035919">
    <property type="entry name" value="EAL_sf"/>
</dbReference>
<dbReference type="Proteomes" id="UP001166251">
    <property type="component" value="Unassembled WGS sequence"/>
</dbReference>
<dbReference type="InterPro" id="IPR001633">
    <property type="entry name" value="EAL_dom"/>
</dbReference>
<dbReference type="SUPFAM" id="SSF55073">
    <property type="entry name" value="Nucleotide cyclase"/>
    <property type="match status" value="1"/>
</dbReference>
<reference evidence="4" key="1">
    <citation type="submission" date="2021-07" db="EMBL/GenBank/DDBJ databases">
        <title>Neiella marina sp. nov., isolated from the intestinal content of sea cucumber Apostichopus japonicus.</title>
        <authorList>
            <person name="Bai X."/>
        </authorList>
    </citation>
    <scope>NUCLEOTIDE SEQUENCE</scope>
    <source>
        <strain evidence="4">126</strain>
    </source>
</reference>
<gene>
    <name evidence="4" type="ORF">K0504_05490</name>
</gene>
<feature type="domain" description="EAL" evidence="2">
    <location>
        <begin position="502"/>
        <end position="756"/>
    </location>
</feature>
<dbReference type="CDD" id="cd01948">
    <property type="entry name" value="EAL"/>
    <property type="match status" value="1"/>
</dbReference>
<dbReference type="PANTHER" id="PTHR44757">
    <property type="entry name" value="DIGUANYLATE CYCLASE DGCP"/>
    <property type="match status" value="1"/>
</dbReference>
<feature type="transmembrane region" description="Helical" evidence="1">
    <location>
        <begin position="296"/>
        <end position="319"/>
    </location>
</feature>
<comment type="caution">
    <text evidence="4">The sequence shown here is derived from an EMBL/GenBank/DDBJ whole genome shotgun (WGS) entry which is preliminary data.</text>
</comment>
<name>A0ABS7EE37_9GAMM</name>
<keyword evidence="5" id="KW-1185">Reference proteome</keyword>
<organism evidence="4 5">
    <name type="scientific">Neiella holothuriorum</name>
    <dbReference type="NCBI Taxonomy" id="2870530"/>
    <lineage>
        <taxon>Bacteria</taxon>
        <taxon>Pseudomonadati</taxon>
        <taxon>Pseudomonadota</taxon>
        <taxon>Gammaproteobacteria</taxon>
        <taxon>Alteromonadales</taxon>
        <taxon>Echinimonadaceae</taxon>
        <taxon>Neiella</taxon>
    </lineage>
</organism>
<dbReference type="Gene3D" id="3.20.20.450">
    <property type="entry name" value="EAL domain"/>
    <property type="match status" value="1"/>
</dbReference>
<dbReference type="CDD" id="cd01949">
    <property type="entry name" value="GGDEF"/>
    <property type="match status" value="1"/>
</dbReference>
<dbReference type="SMART" id="SM00267">
    <property type="entry name" value="GGDEF"/>
    <property type="match status" value="1"/>
</dbReference>
<evidence type="ECO:0000313" key="5">
    <source>
        <dbReference type="Proteomes" id="UP001166251"/>
    </source>
</evidence>
<evidence type="ECO:0000259" key="3">
    <source>
        <dbReference type="PROSITE" id="PS50887"/>
    </source>
</evidence>
<dbReference type="InterPro" id="IPR052155">
    <property type="entry name" value="Biofilm_reg_signaling"/>
</dbReference>
<dbReference type="NCBIfam" id="TIGR00254">
    <property type="entry name" value="GGDEF"/>
    <property type="match status" value="1"/>
</dbReference>
<dbReference type="EMBL" id="JAHZSS010000004">
    <property type="protein sequence ID" value="MBW8190484.1"/>
    <property type="molecule type" value="Genomic_DNA"/>
</dbReference>
<dbReference type="SUPFAM" id="SSF141868">
    <property type="entry name" value="EAL domain-like"/>
    <property type="match status" value="1"/>
</dbReference>
<dbReference type="RefSeq" id="WP_220103168.1">
    <property type="nucleotide sequence ID" value="NZ_JAHZSS010000004.1"/>
</dbReference>
<dbReference type="SMART" id="SM00052">
    <property type="entry name" value="EAL"/>
    <property type="match status" value="1"/>
</dbReference>
<feature type="transmembrane region" description="Helical" evidence="1">
    <location>
        <begin position="7"/>
        <end position="27"/>
    </location>
</feature>
<sequence length="756" mass="85929">MSLIKKNIWLVFYIILLCSVIATGFYIQSSFKALQDDLEAEQKGVSRLLVSSIRANLEKYESIIDVLSGELIRGGELPGVDDVTTLLSVAYRTGDEVIDVVLLKPDGTFVVSIVWPTLNGVSNIRDFPPAETTFQQTLKTEGLVLGRSYYSSQLKRMAVPIRKAIRDDNGAVLFVISLLVDVNQLFGHIAQLEQERPIFSSSVFRDFDNYYQFATPKSRTEPEFYYKPVDTERRSRIMRSIAHDLELPFEQIQYSGKPFSSVINDINGSYLVTFHYIDEYGLWQITETRQEHAVRLSAGMLAGPIGSVIFFIIIIFLLFRVVEKSQQNKFSALQRQANRDFLTGLYNRFYLENEIEFKDQDQTFHLIFLDLDRFKAVNDAYGHGIGDQVLIQVSRRLQKLIKHPDCLVRYSGDEFIIVARNAQILQIEGLCKKLLNEAKRPFVVEQYEFFLSASIGVASYPKDSTCLGELIRHADLAMYESKKRRDAVSFFSEFDKTHLFSLAQIEYEIKHALDKDELFLVYQPQVNEHKKVVGVEALIRWQNDNLGFVPPDKLIAVAEANGYMEKIGSFVIEEALKTIHEVRRLTNCDFSLSINVSVKQLQNKDFLEHFVQLTESYGELDALNLILEVTENVFIDNVGSIKRLLVKLREKGVRIALDDFGTGYSSLSLLAELPLDELKLDKAFIDPVTDDPKALAMITSILSIAKALELQTVAEGVEAKEQHDLLCGIGCDSIQGYYHSRPVGKQELIEFISSHC</sequence>
<proteinExistence type="predicted"/>
<keyword evidence="1" id="KW-0472">Membrane</keyword>
<dbReference type="PROSITE" id="PS50883">
    <property type="entry name" value="EAL"/>
    <property type="match status" value="1"/>
</dbReference>
<accession>A0ABS7EE37</accession>
<dbReference type="CDD" id="cd18773">
    <property type="entry name" value="PDC1_HK_sensor"/>
    <property type="match status" value="1"/>
</dbReference>
<keyword evidence="1" id="KW-0812">Transmembrane</keyword>
<dbReference type="Gene3D" id="3.30.450.20">
    <property type="entry name" value="PAS domain"/>
    <property type="match status" value="1"/>
</dbReference>
<feature type="domain" description="GGDEF" evidence="3">
    <location>
        <begin position="362"/>
        <end position="493"/>
    </location>
</feature>
<dbReference type="Gene3D" id="3.30.70.270">
    <property type="match status" value="1"/>
</dbReference>
<dbReference type="InterPro" id="IPR029787">
    <property type="entry name" value="Nucleotide_cyclase"/>
</dbReference>
<dbReference type="InterPro" id="IPR043128">
    <property type="entry name" value="Rev_trsase/Diguanyl_cyclase"/>
</dbReference>
<evidence type="ECO:0000313" key="4">
    <source>
        <dbReference type="EMBL" id="MBW8190484.1"/>
    </source>
</evidence>
<protein>
    <submittedName>
        <fullName evidence="4">EAL domain-containing protein</fullName>
    </submittedName>
</protein>
<dbReference type="Pfam" id="PF00563">
    <property type="entry name" value="EAL"/>
    <property type="match status" value="1"/>
</dbReference>
<dbReference type="Pfam" id="PF00990">
    <property type="entry name" value="GGDEF"/>
    <property type="match status" value="1"/>
</dbReference>
<evidence type="ECO:0000256" key="1">
    <source>
        <dbReference type="SAM" id="Phobius"/>
    </source>
</evidence>
<dbReference type="InterPro" id="IPR000160">
    <property type="entry name" value="GGDEF_dom"/>
</dbReference>
<dbReference type="PANTHER" id="PTHR44757:SF2">
    <property type="entry name" value="BIOFILM ARCHITECTURE MAINTENANCE PROTEIN MBAA"/>
    <property type="match status" value="1"/>
</dbReference>